<protein>
    <submittedName>
        <fullName evidence="1">Uncharacterized protein</fullName>
    </submittedName>
</protein>
<dbReference type="AlphaFoldDB" id="X0STS7"/>
<organism evidence="1">
    <name type="scientific">marine sediment metagenome</name>
    <dbReference type="NCBI Taxonomy" id="412755"/>
    <lineage>
        <taxon>unclassified sequences</taxon>
        <taxon>metagenomes</taxon>
        <taxon>ecological metagenomes</taxon>
    </lineage>
</organism>
<reference evidence="1" key="1">
    <citation type="journal article" date="2014" name="Front. Microbiol.">
        <title>High frequency of phylogenetically diverse reductive dehalogenase-homologous genes in deep subseafloor sedimentary metagenomes.</title>
        <authorList>
            <person name="Kawai M."/>
            <person name="Futagami T."/>
            <person name="Toyoda A."/>
            <person name="Takaki Y."/>
            <person name="Nishi S."/>
            <person name="Hori S."/>
            <person name="Arai W."/>
            <person name="Tsubouchi T."/>
            <person name="Morono Y."/>
            <person name="Uchiyama I."/>
            <person name="Ito T."/>
            <person name="Fujiyama A."/>
            <person name="Inagaki F."/>
            <person name="Takami H."/>
        </authorList>
    </citation>
    <scope>NUCLEOTIDE SEQUENCE</scope>
    <source>
        <strain evidence="1">Expedition CK06-06</strain>
    </source>
</reference>
<dbReference type="EMBL" id="BARS01007172">
    <property type="protein sequence ID" value="GAF79342.1"/>
    <property type="molecule type" value="Genomic_DNA"/>
</dbReference>
<accession>X0STS7</accession>
<proteinExistence type="predicted"/>
<sequence>MKILDAASKVGNNPWLVVGTVAVAFWWMMQPSNDSKIPDEYEPVSVAEVNAKIAPVQRAANNSDYDMATKGISWSRNKLGVDGDDYTEEYLHEQLCGNKIKNIEGYYPIYQRVTGTKHVTEGSRCE</sequence>
<comment type="caution">
    <text evidence="1">The sequence shown here is derived from an EMBL/GenBank/DDBJ whole genome shotgun (WGS) entry which is preliminary data.</text>
</comment>
<name>X0STS7_9ZZZZ</name>
<gene>
    <name evidence="1" type="ORF">S01H1_13863</name>
</gene>
<evidence type="ECO:0000313" key="1">
    <source>
        <dbReference type="EMBL" id="GAF79342.1"/>
    </source>
</evidence>